<dbReference type="EMBL" id="AVPJ01000021">
    <property type="protein sequence ID" value="KGN30198.1"/>
    <property type="molecule type" value="Genomic_DNA"/>
</dbReference>
<evidence type="ECO:0000256" key="1">
    <source>
        <dbReference type="ARBA" id="ARBA00006817"/>
    </source>
</evidence>
<sequence>MWTLWTEAEHLGAWHRPSAAFGPTYATVDLRPGGSYRMEMLDPAGELHATSGTYVELDRPHRLSFTWRWDGSDHDTLVDVRLSEDGGRTRVAITHTKLVSQAEADRHAEGWIGCMSTLAATYSTA</sequence>
<dbReference type="eggNOG" id="COG3832">
    <property type="taxonomic scope" value="Bacteria"/>
</dbReference>
<comment type="caution">
    <text evidence="3">The sequence shown here is derived from an EMBL/GenBank/DDBJ whole genome shotgun (WGS) entry which is preliminary data.</text>
</comment>
<dbReference type="InterPro" id="IPR013538">
    <property type="entry name" value="ASHA1/2-like_C"/>
</dbReference>
<reference evidence="3 4" key="1">
    <citation type="submission" date="2013-08" db="EMBL/GenBank/DDBJ databases">
        <title>The genome sequence of Knoellia sinensis.</title>
        <authorList>
            <person name="Zhu W."/>
            <person name="Wang G."/>
        </authorList>
    </citation>
    <scope>NUCLEOTIDE SEQUENCE [LARGE SCALE GENOMIC DNA]</scope>
    <source>
        <strain evidence="3 4">KCTC 19936</strain>
    </source>
</reference>
<dbReference type="CDD" id="cd07814">
    <property type="entry name" value="SRPBCC_CalC_Aha1-like"/>
    <property type="match status" value="1"/>
</dbReference>
<evidence type="ECO:0000313" key="4">
    <source>
        <dbReference type="Proteomes" id="UP000030002"/>
    </source>
</evidence>
<proteinExistence type="inferred from homology"/>
<keyword evidence="4" id="KW-1185">Reference proteome</keyword>
<dbReference type="InterPro" id="IPR023393">
    <property type="entry name" value="START-like_dom_sf"/>
</dbReference>
<dbReference type="Proteomes" id="UP000030002">
    <property type="component" value="Unassembled WGS sequence"/>
</dbReference>
<accession>A0A0A0IZH1</accession>
<evidence type="ECO:0000313" key="3">
    <source>
        <dbReference type="EMBL" id="KGN30198.1"/>
    </source>
</evidence>
<comment type="similarity">
    <text evidence="1">Belongs to the AHA1 family.</text>
</comment>
<evidence type="ECO:0000259" key="2">
    <source>
        <dbReference type="Pfam" id="PF08327"/>
    </source>
</evidence>
<dbReference type="SUPFAM" id="SSF55961">
    <property type="entry name" value="Bet v1-like"/>
    <property type="match status" value="1"/>
</dbReference>
<dbReference type="STRING" id="1385520.N802_09480"/>
<name>A0A0A0IZH1_9MICO</name>
<dbReference type="Pfam" id="PF08327">
    <property type="entry name" value="AHSA1"/>
    <property type="match status" value="1"/>
</dbReference>
<dbReference type="AlphaFoldDB" id="A0A0A0IZH1"/>
<dbReference type="Gene3D" id="3.30.530.20">
    <property type="match status" value="1"/>
</dbReference>
<gene>
    <name evidence="3" type="ORF">N802_09480</name>
</gene>
<organism evidence="3 4">
    <name type="scientific">Knoellia sinensis KCTC 19936</name>
    <dbReference type="NCBI Taxonomy" id="1385520"/>
    <lineage>
        <taxon>Bacteria</taxon>
        <taxon>Bacillati</taxon>
        <taxon>Actinomycetota</taxon>
        <taxon>Actinomycetes</taxon>
        <taxon>Micrococcales</taxon>
        <taxon>Intrasporangiaceae</taxon>
        <taxon>Knoellia</taxon>
    </lineage>
</organism>
<protein>
    <submittedName>
        <fullName evidence="3">Activator of HSP90 ATPase</fullName>
    </submittedName>
</protein>
<feature type="domain" description="Activator of Hsp90 ATPase homologue 1/2-like C-terminal" evidence="2">
    <location>
        <begin position="2"/>
        <end position="121"/>
    </location>
</feature>